<name>A0A372M1S9_9ACTN</name>
<gene>
    <name evidence="3" type="ORF">DY218_22625</name>
</gene>
<dbReference type="Pfam" id="PF02342">
    <property type="entry name" value="TerD"/>
    <property type="match status" value="1"/>
</dbReference>
<dbReference type="InterPro" id="IPR003325">
    <property type="entry name" value="TerD"/>
</dbReference>
<evidence type="ECO:0000313" key="4">
    <source>
        <dbReference type="Proteomes" id="UP000263094"/>
    </source>
</evidence>
<comment type="similarity">
    <text evidence="1">Belongs to the CAPAB/TerDEXZ family.</text>
</comment>
<dbReference type="AlphaFoldDB" id="A0A372M1S9"/>
<dbReference type="OrthoDB" id="3851702at2"/>
<accession>A0A372M1S9</accession>
<dbReference type="EMBL" id="QUAK01000120">
    <property type="protein sequence ID" value="RFU84455.1"/>
    <property type="molecule type" value="Genomic_DNA"/>
</dbReference>
<feature type="domain" description="TerD" evidence="2">
    <location>
        <begin position="5"/>
        <end position="164"/>
    </location>
</feature>
<dbReference type="PANTHER" id="PTHR32097">
    <property type="entry name" value="CAMP-BINDING PROTEIN 1-RELATED"/>
    <property type="match status" value="1"/>
</dbReference>
<evidence type="ECO:0000256" key="1">
    <source>
        <dbReference type="ARBA" id="ARBA00008775"/>
    </source>
</evidence>
<dbReference type="PANTHER" id="PTHR32097:SF4">
    <property type="entry name" value="GENERAL STRESS PROTEIN 16U"/>
    <property type="match status" value="1"/>
</dbReference>
<keyword evidence="4" id="KW-1185">Reference proteome</keyword>
<dbReference type="Proteomes" id="UP000263094">
    <property type="component" value="Unassembled WGS sequence"/>
</dbReference>
<sequence length="178" mass="19238">MMSSLNKGLAKVEVGLAWDPSTPGEAPHDLDIVAATYTTDDPSGRPAYLVHFDSRSPDGTITLNRDSKTGQGFGFDEVMTLELDRLASDYARVVIGVTIQQSGGELVFGDVGNVRVRIREDHTDLLEHGFADIPAARSATVAEFVRDEDSTWEMREIYQGFDADPGTFADVMGSAGPV</sequence>
<protein>
    <submittedName>
        <fullName evidence="3">TerD-family protein</fullName>
    </submittedName>
</protein>
<dbReference type="Gene3D" id="2.60.60.30">
    <property type="entry name" value="sav2460 like domains"/>
    <property type="match status" value="1"/>
</dbReference>
<reference evidence="3 4" key="1">
    <citation type="submission" date="2018-08" db="EMBL/GenBank/DDBJ databases">
        <title>Isolation, diversity and antifungal activity of Actinobacteria from wheat.</title>
        <authorList>
            <person name="Han C."/>
        </authorList>
    </citation>
    <scope>NUCLEOTIDE SEQUENCE [LARGE SCALE GENOMIC DNA]</scope>
    <source>
        <strain evidence="3 4">NEAU-YY421</strain>
    </source>
</reference>
<organism evidence="3 4">
    <name type="scientific">Streptomyces triticagri</name>
    <dbReference type="NCBI Taxonomy" id="2293568"/>
    <lineage>
        <taxon>Bacteria</taxon>
        <taxon>Bacillati</taxon>
        <taxon>Actinomycetota</taxon>
        <taxon>Actinomycetes</taxon>
        <taxon>Kitasatosporales</taxon>
        <taxon>Streptomycetaceae</taxon>
        <taxon>Streptomyces</taxon>
    </lineage>
</organism>
<comment type="caution">
    <text evidence="3">The sequence shown here is derived from an EMBL/GenBank/DDBJ whole genome shotgun (WGS) entry which is preliminary data.</text>
</comment>
<dbReference type="InterPro" id="IPR051324">
    <property type="entry name" value="Stress/Tellurium_Resist"/>
</dbReference>
<dbReference type="CDD" id="cd06974">
    <property type="entry name" value="TerD_like"/>
    <property type="match status" value="1"/>
</dbReference>
<evidence type="ECO:0000313" key="3">
    <source>
        <dbReference type="EMBL" id="RFU84455.1"/>
    </source>
</evidence>
<proteinExistence type="inferred from homology"/>
<evidence type="ECO:0000259" key="2">
    <source>
        <dbReference type="Pfam" id="PF02342"/>
    </source>
</evidence>